<gene>
    <name evidence="6" type="ORF">SAMN04490239_6631</name>
</gene>
<keyword evidence="7" id="KW-1185">Reference proteome</keyword>
<evidence type="ECO:0000313" key="6">
    <source>
        <dbReference type="EMBL" id="SED06013.1"/>
    </source>
</evidence>
<feature type="domain" description="CdaR GGDEF-like" evidence="5">
    <location>
        <begin position="204"/>
        <end position="306"/>
    </location>
</feature>
<evidence type="ECO:0000259" key="3">
    <source>
        <dbReference type="Pfam" id="PF13556"/>
    </source>
</evidence>
<dbReference type="Pfam" id="PF14361">
    <property type="entry name" value="RsbRD_N"/>
    <property type="match status" value="1"/>
</dbReference>
<dbReference type="OrthoDB" id="3663486at2"/>
<dbReference type="AlphaFoldDB" id="A0A1H4XK56"/>
<dbReference type="Pfam" id="PF17853">
    <property type="entry name" value="GGDEF_2"/>
    <property type="match status" value="1"/>
</dbReference>
<dbReference type="Proteomes" id="UP000183561">
    <property type="component" value="Unassembled WGS sequence"/>
</dbReference>
<dbReference type="Gene3D" id="1.10.10.2840">
    <property type="entry name" value="PucR C-terminal helix-turn-helix domain"/>
    <property type="match status" value="1"/>
</dbReference>
<dbReference type="InterPro" id="IPR041522">
    <property type="entry name" value="CdaR_GGDEF"/>
</dbReference>
<dbReference type="InterPro" id="IPR051448">
    <property type="entry name" value="CdaR-like_regulators"/>
</dbReference>
<feature type="region of interest" description="Disordered" evidence="2">
    <location>
        <begin position="1"/>
        <end position="20"/>
    </location>
</feature>
<dbReference type="RefSeq" id="WP_072937135.1">
    <property type="nucleotide sequence ID" value="NZ_FNSV01000005.1"/>
</dbReference>
<dbReference type="EMBL" id="FNSV01000005">
    <property type="protein sequence ID" value="SED06013.1"/>
    <property type="molecule type" value="Genomic_DNA"/>
</dbReference>
<evidence type="ECO:0000259" key="4">
    <source>
        <dbReference type="Pfam" id="PF14361"/>
    </source>
</evidence>
<dbReference type="InterPro" id="IPR025751">
    <property type="entry name" value="RsbRD_N_dom"/>
</dbReference>
<dbReference type="InterPro" id="IPR025736">
    <property type="entry name" value="PucR_C-HTH_dom"/>
</dbReference>
<dbReference type="PANTHER" id="PTHR33744">
    <property type="entry name" value="CARBOHYDRATE DIACID REGULATOR"/>
    <property type="match status" value="1"/>
</dbReference>
<organism evidence="6 7">
    <name type="scientific">Rhodococcus koreensis</name>
    <dbReference type="NCBI Taxonomy" id="99653"/>
    <lineage>
        <taxon>Bacteria</taxon>
        <taxon>Bacillati</taxon>
        <taxon>Actinomycetota</taxon>
        <taxon>Actinomycetes</taxon>
        <taxon>Mycobacteriales</taxon>
        <taxon>Nocardiaceae</taxon>
        <taxon>Rhodococcus</taxon>
    </lineage>
</organism>
<dbReference type="Pfam" id="PF13556">
    <property type="entry name" value="HTH_30"/>
    <property type="match status" value="1"/>
</dbReference>
<evidence type="ECO:0000313" key="7">
    <source>
        <dbReference type="Proteomes" id="UP000183561"/>
    </source>
</evidence>
<evidence type="ECO:0000259" key="5">
    <source>
        <dbReference type="Pfam" id="PF17853"/>
    </source>
</evidence>
<feature type="domain" description="PucR C-terminal helix-turn-helix" evidence="3">
    <location>
        <begin position="358"/>
        <end position="413"/>
    </location>
</feature>
<name>A0A1H4XK56_9NOCA</name>
<accession>A0A1H4XK56</accession>
<comment type="similarity">
    <text evidence="1">Belongs to the CdaR family.</text>
</comment>
<dbReference type="PANTHER" id="PTHR33744:SF1">
    <property type="entry name" value="DNA-BINDING TRANSCRIPTIONAL ACTIVATOR ADER"/>
    <property type="match status" value="1"/>
</dbReference>
<evidence type="ECO:0000256" key="2">
    <source>
        <dbReference type="SAM" id="MobiDB-lite"/>
    </source>
</evidence>
<reference evidence="7" key="1">
    <citation type="submission" date="2016-10" db="EMBL/GenBank/DDBJ databases">
        <authorList>
            <person name="Varghese N."/>
            <person name="Submissions S."/>
        </authorList>
    </citation>
    <scope>NUCLEOTIDE SEQUENCE [LARGE SCALE GENOMIC DNA]</scope>
    <source>
        <strain evidence="7">DSM 44498</strain>
    </source>
</reference>
<proteinExistence type="inferred from homology"/>
<sequence length="428" mass="46197">MPHWTHELAGTRARQSEREWLSPDADRIRSTLGDGAVTWAVEVGEDIATRISREMPILREGASQPSAVRRATTSTALRALTLVAGLGEPDTSLASAEVEEVAVDFARRGLELNDLLGSIRVGYAVLAAAILDAALRLIPPAESSAELRRVSVLLFEVLDQFTGVAATTFLEERSAWAAGVSAARLDFVKKIVEAEPVDPSRADEVLGYPLGGHHLAIIAWSGPHAGHDLRSIVDPVLRHWGIPTATLVIPVGLQTIWAWGAVSPDQGHVLREPLPEFGDISVVVGQLGSGVDGFRRSHMEARAVERIVRLRADQPRTTCTHEDFALEVLLLAEPDAAAGFASRLLGPLADDDARTADLRSTLIRYLDMDHSLAKVAAAEHISKNTVTYRVHKALSLCEHPPGASTTNLRAALRVHEWLRGGTTSRPDA</sequence>
<feature type="domain" description="RsbT co-antagonist protein RsbRD N-terminal" evidence="4">
    <location>
        <begin position="43"/>
        <end position="183"/>
    </location>
</feature>
<dbReference type="InterPro" id="IPR042070">
    <property type="entry name" value="PucR_C-HTH_sf"/>
</dbReference>
<evidence type="ECO:0000256" key="1">
    <source>
        <dbReference type="ARBA" id="ARBA00006754"/>
    </source>
</evidence>
<protein>
    <submittedName>
        <fullName evidence="6">PucR C-terminal helix-turn-helix domain-containing protein</fullName>
    </submittedName>
</protein>